<dbReference type="PANTHER" id="PTHR10937">
    <property type="entry name" value="GLUCOSAMINE--FRUCTOSE-6-PHOSPHATE AMINOTRANSFERASE, ISOMERIZING"/>
    <property type="match status" value="1"/>
</dbReference>
<keyword evidence="3" id="KW-0413">Isomerase</keyword>
<dbReference type="Proteomes" id="UP000295621">
    <property type="component" value="Unassembled WGS sequence"/>
</dbReference>
<dbReference type="EMBL" id="SMKL01000066">
    <property type="protein sequence ID" value="TDC47885.1"/>
    <property type="molecule type" value="Genomic_DNA"/>
</dbReference>
<reference evidence="3 4" key="1">
    <citation type="submission" date="2019-02" db="EMBL/GenBank/DDBJ databases">
        <title>Draft genome sequences of novel Actinobacteria.</title>
        <authorList>
            <person name="Sahin N."/>
            <person name="Ay H."/>
            <person name="Saygin H."/>
        </authorList>
    </citation>
    <scope>NUCLEOTIDE SEQUENCE [LARGE SCALE GENOMIC DNA]</scope>
    <source>
        <strain evidence="3 4">KC603</strain>
    </source>
</reference>
<accession>A0A4V2XW45</accession>
<dbReference type="InterPro" id="IPR035490">
    <property type="entry name" value="GlmS/FrlB_SIS"/>
</dbReference>
<dbReference type="RefSeq" id="WP_131986786.1">
    <property type="nucleotide sequence ID" value="NZ_SMKL01000066.1"/>
</dbReference>
<evidence type="ECO:0000313" key="3">
    <source>
        <dbReference type="EMBL" id="TDC47885.1"/>
    </source>
</evidence>
<dbReference type="PROSITE" id="PS51464">
    <property type="entry name" value="SIS"/>
    <property type="match status" value="1"/>
</dbReference>
<dbReference type="InterPro" id="IPR001347">
    <property type="entry name" value="SIS_dom"/>
</dbReference>
<dbReference type="CDD" id="cd05009">
    <property type="entry name" value="SIS_GlmS_GlmD_2"/>
    <property type="match status" value="1"/>
</dbReference>
<proteinExistence type="predicted"/>
<evidence type="ECO:0000313" key="4">
    <source>
        <dbReference type="Proteomes" id="UP000295621"/>
    </source>
</evidence>
<name>A0A4V2XW45_9ACTN</name>
<sequence length="296" mass="31414">MVLGGGHVLKEIDSQGDCWRRASQVAHENAGVLPRDGDRVAVVGCGTSWFMAQAYAALREASGHGETDAFAASEFPEGRSYDRVLAITRSGTTTEVLQLLDRLRGVPATAVTAVPDAEVADAADELVVLDFADERSVVQTRFATTALTMLRAHLGAPVDQALADLEHALAWPIGDDLLERRPYTFLGTGWTTGLAQEAALKMREASLSWADAYPAMDYRHGPVSLTDGASLVWFLGGLVPGGLGEEVTALGATVVADPLDPVADLVRVQRLAVAAALAKGFDPDRPRNLTRSVILS</sequence>
<protein>
    <submittedName>
        <fullName evidence="3">Sugar isomerase</fullName>
    </submittedName>
</protein>
<organism evidence="3 4">
    <name type="scientific">Jiangella ureilytica</name>
    <dbReference type="NCBI Taxonomy" id="2530374"/>
    <lineage>
        <taxon>Bacteria</taxon>
        <taxon>Bacillati</taxon>
        <taxon>Actinomycetota</taxon>
        <taxon>Actinomycetes</taxon>
        <taxon>Jiangellales</taxon>
        <taxon>Jiangellaceae</taxon>
        <taxon>Jiangella</taxon>
    </lineage>
</organism>
<dbReference type="GO" id="GO:0097367">
    <property type="term" value="F:carbohydrate derivative binding"/>
    <property type="evidence" value="ECO:0007669"/>
    <property type="project" value="InterPro"/>
</dbReference>
<gene>
    <name evidence="3" type="ORF">E1212_22955</name>
</gene>
<dbReference type="CDD" id="cd05008">
    <property type="entry name" value="SIS_GlmS_GlmD_1"/>
    <property type="match status" value="1"/>
</dbReference>
<feature type="domain" description="SIS" evidence="2">
    <location>
        <begin position="30"/>
        <end position="161"/>
    </location>
</feature>
<dbReference type="InterPro" id="IPR035466">
    <property type="entry name" value="GlmS/AgaS_SIS"/>
</dbReference>
<dbReference type="AlphaFoldDB" id="A0A4V2XW45"/>
<dbReference type="OrthoDB" id="367283at2"/>
<evidence type="ECO:0000259" key="2">
    <source>
        <dbReference type="PROSITE" id="PS51464"/>
    </source>
</evidence>
<dbReference type="GO" id="GO:0016853">
    <property type="term" value="F:isomerase activity"/>
    <property type="evidence" value="ECO:0007669"/>
    <property type="project" value="UniProtKB-KW"/>
</dbReference>
<comment type="caution">
    <text evidence="3">The sequence shown here is derived from an EMBL/GenBank/DDBJ whole genome shotgun (WGS) entry which is preliminary data.</text>
</comment>
<keyword evidence="4" id="KW-1185">Reference proteome</keyword>
<dbReference type="Gene3D" id="3.40.50.10490">
    <property type="entry name" value="Glucose-6-phosphate isomerase like protein, domain 1"/>
    <property type="match status" value="3"/>
</dbReference>
<dbReference type="GO" id="GO:1901135">
    <property type="term" value="P:carbohydrate derivative metabolic process"/>
    <property type="evidence" value="ECO:0007669"/>
    <property type="project" value="InterPro"/>
</dbReference>
<evidence type="ECO:0000256" key="1">
    <source>
        <dbReference type="ARBA" id="ARBA00022737"/>
    </source>
</evidence>
<dbReference type="SUPFAM" id="SSF53697">
    <property type="entry name" value="SIS domain"/>
    <property type="match status" value="1"/>
</dbReference>
<keyword evidence="1" id="KW-0677">Repeat</keyword>
<dbReference type="PANTHER" id="PTHR10937:SF4">
    <property type="entry name" value="GLUCOSAMINE-6-PHOSPHATE DEAMINASE"/>
    <property type="match status" value="1"/>
</dbReference>
<dbReference type="InterPro" id="IPR046348">
    <property type="entry name" value="SIS_dom_sf"/>
</dbReference>